<protein>
    <submittedName>
        <fullName evidence="2">GAP family protein</fullName>
    </submittedName>
</protein>
<evidence type="ECO:0000313" key="2">
    <source>
        <dbReference type="EMBL" id="XCH28629.1"/>
    </source>
</evidence>
<reference evidence="2" key="1">
    <citation type="submission" date="2024-06" db="EMBL/GenBank/DDBJ databases">
        <title>Complete genome sequence of the cellulolytic actinobacterium, Cellulosimicrobium ES-005.</title>
        <authorList>
            <person name="Matthews C.T."/>
            <person name="Underwood K.D."/>
            <person name="Ghanchi K.M."/>
            <person name="Fields S.D."/>
            <person name="Gardner S.G."/>
        </authorList>
    </citation>
    <scope>NUCLEOTIDE SEQUENCE</scope>
    <source>
        <strain evidence="2">ES-005</strain>
    </source>
</reference>
<keyword evidence="1" id="KW-0812">Transmembrane</keyword>
<keyword evidence="1" id="KW-1133">Transmembrane helix</keyword>
<dbReference type="AlphaFoldDB" id="A0AAU8FYU7"/>
<accession>A0AAU8FYU7</accession>
<organism evidence="2">
    <name type="scientific">Cellulosimicrobium sp. ES-005</name>
    <dbReference type="NCBI Taxonomy" id="3163031"/>
    <lineage>
        <taxon>Bacteria</taxon>
        <taxon>Bacillati</taxon>
        <taxon>Actinomycetota</taxon>
        <taxon>Actinomycetes</taxon>
        <taxon>Micrococcales</taxon>
        <taxon>Promicromonosporaceae</taxon>
        <taxon>Cellulosimicrobium</taxon>
    </lineage>
</organism>
<feature type="transmembrane region" description="Helical" evidence="1">
    <location>
        <begin position="38"/>
        <end position="60"/>
    </location>
</feature>
<dbReference type="Pfam" id="PF11139">
    <property type="entry name" value="SfLAP"/>
    <property type="match status" value="1"/>
</dbReference>
<feature type="transmembrane region" description="Helical" evidence="1">
    <location>
        <begin position="201"/>
        <end position="222"/>
    </location>
</feature>
<sequence length="223" mass="22579">MGAAIGQSLPVAVGVLISPLPIVAVVLMLVSGRAKANAFAFLVGWFVAVGAVTLLVATLAGAATPDDDGPPLWAAILKIVLGVLLLLLAVKQWRGRPRAGVEPPAPRWMAAIDAFTPVKAAGLAILLGAVNPKNLLLVVSGGAAIASAAPDDTNAQVVAAVVFALVASVGVATPVFIYLFMGSRAASMLDELKAWMIHNNAVIMAVLLLVLGAKMLGDGIAAL</sequence>
<feature type="transmembrane region" description="Helical" evidence="1">
    <location>
        <begin position="12"/>
        <end position="31"/>
    </location>
</feature>
<name>A0AAU8FYU7_9MICO</name>
<dbReference type="InterPro" id="IPR021315">
    <property type="entry name" value="Gap/Sap"/>
</dbReference>
<dbReference type="RefSeq" id="WP_253051836.1">
    <property type="nucleotide sequence ID" value="NZ_CP159290.1"/>
</dbReference>
<dbReference type="EMBL" id="CP159290">
    <property type="protein sequence ID" value="XCH28629.1"/>
    <property type="molecule type" value="Genomic_DNA"/>
</dbReference>
<proteinExistence type="predicted"/>
<gene>
    <name evidence="2" type="ORF">ABRQ22_13570</name>
</gene>
<evidence type="ECO:0000256" key="1">
    <source>
        <dbReference type="SAM" id="Phobius"/>
    </source>
</evidence>
<feature type="transmembrane region" description="Helical" evidence="1">
    <location>
        <begin position="72"/>
        <end position="90"/>
    </location>
</feature>
<keyword evidence="1" id="KW-0472">Membrane</keyword>
<feature type="transmembrane region" description="Helical" evidence="1">
    <location>
        <begin position="157"/>
        <end position="180"/>
    </location>
</feature>